<dbReference type="PROSITE" id="PS50157">
    <property type="entry name" value="ZINC_FINGER_C2H2_2"/>
    <property type="match status" value="1"/>
</dbReference>
<dbReference type="Pfam" id="PF13912">
    <property type="entry name" value="zf-C2H2_6"/>
    <property type="match status" value="1"/>
</dbReference>
<feature type="compositionally biased region" description="Polar residues" evidence="7">
    <location>
        <begin position="1"/>
        <end position="16"/>
    </location>
</feature>
<proteinExistence type="predicted"/>
<keyword evidence="3 6" id="KW-0863">Zinc-finger</keyword>
<gene>
    <name evidence="9" type="ORF">SLEP1_g58011</name>
</gene>
<keyword evidence="4" id="KW-0862">Zinc</keyword>
<keyword evidence="5" id="KW-0539">Nucleus</keyword>
<dbReference type="PANTHER" id="PTHR47287">
    <property type="entry name" value="C2H2 AND C2HC ZINC FINGERS SUPERFAMILY PROTEIN"/>
    <property type="match status" value="1"/>
</dbReference>
<sequence>MTSPSRNNFLSQSQPSAAEPTRHATPPSTTSSPRRFPCLYCRRVFDTYQALGGHQNAHKRKRGARPRNFPAANQQQFHPLPQFPPTSSNTTHFLSCPLLAGTILPPTSSNTTHFLSSPLLTETVRPPTSNNITHFLSSTLLPETIRPADQQQYHPLPQFPTDQQQQHISSIFIPHFPSVDQQAGAAVSVEKWLEPCQPQPQQQEHPPSSSVPRSFLGVSTVDALSTTTDVDDSANIDLTLRL</sequence>
<evidence type="ECO:0000256" key="2">
    <source>
        <dbReference type="ARBA" id="ARBA00022723"/>
    </source>
</evidence>
<comment type="subcellular location">
    <subcellularLocation>
        <location evidence="1">Nucleus</location>
    </subcellularLocation>
</comment>
<dbReference type="InterPro" id="IPR044246">
    <property type="entry name" value="ZFP3-like"/>
</dbReference>
<dbReference type="GO" id="GO:0009788">
    <property type="term" value="P:negative regulation of abscisic acid-activated signaling pathway"/>
    <property type="evidence" value="ECO:0007669"/>
    <property type="project" value="InterPro"/>
</dbReference>
<dbReference type="GO" id="GO:0008270">
    <property type="term" value="F:zinc ion binding"/>
    <property type="evidence" value="ECO:0007669"/>
    <property type="project" value="UniProtKB-KW"/>
</dbReference>
<dbReference type="GO" id="GO:0005634">
    <property type="term" value="C:nucleus"/>
    <property type="evidence" value="ECO:0007669"/>
    <property type="project" value="UniProtKB-SubCell"/>
</dbReference>
<dbReference type="AlphaFoldDB" id="A0AAV5MQC4"/>
<evidence type="ECO:0000256" key="6">
    <source>
        <dbReference type="PROSITE-ProRule" id="PRU00042"/>
    </source>
</evidence>
<organism evidence="9 10">
    <name type="scientific">Rubroshorea leprosula</name>
    <dbReference type="NCBI Taxonomy" id="152421"/>
    <lineage>
        <taxon>Eukaryota</taxon>
        <taxon>Viridiplantae</taxon>
        <taxon>Streptophyta</taxon>
        <taxon>Embryophyta</taxon>
        <taxon>Tracheophyta</taxon>
        <taxon>Spermatophyta</taxon>
        <taxon>Magnoliopsida</taxon>
        <taxon>eudicotyledons</taxon>
        <taxon>Gunneridae</taxon>
        <taxon>Pentapetalae</taxon>
        <taxon>rosids</taxon>
        <taxon>malvids</taxon>
        <taxon>Malvales</taxon>
        <taxon>Dipterocarpaceae</taxon>
        <taxon>Rubroshorea</taxon>
    </lineage>
</organism>
<keyword evidence="10" id="KW-1185">Reference proteome</keyword>
<reference evidence="9 10" key="1">
    <citation type="journal article" date="2021" name="Commun. Biol.">
        <title>The genome of Shorea leprosula (Dipterocarpaceae) highlights the ecological relevance of drought in aseasonal tropical rainforests.</title>
        <authorList>
            <person name="Ng K.K.S."/>
            <person name="Kobayashi M.J."/>
            <person name="Fawcett J.A."/>
            <person name="Hatakeyama M."/>
            <person name="Paape T."/>
            <person name="Ng C.H."/>
            <person name="Ang C.C."/>
            <person name="Tnah L.H."/>
            <person name="Lee C.T."/>
            <person name="Nishiyama T."/>
            <person name="Sese J."/>
            <person name="O'Brien M.J."/>
            <person name="Copetti D."/>
            <person name="Mohd Noor M.I."/>
            <person name="Ong R.C."/>
            <person name="Putra M."/>
            <person name="Sireger I.Z."/>
            <person name="Indrioko S."/>
            <person name="Kosugi Y."/>
            <person name="Izuno A."/>
            <person name="Isagi Y."/>
            <person name="Lee S.L."/>
            <person name="Shimizu K.K."/>
        </authorList>
    </citation>
    <scope>NUCLEOTIDE SEQUENCE [LARGE SCALE GENOMIC DNA]</scope>
    <source>
        <strain evidence="9">214</strain>
    </source>
</reference>
<evidence type="ECO:0000256" key="3">
    <source>
        <dbReference type="ARBA" id="ARBA00022771"/>
    </source>
</evidence>
<dbReference type="EMBL" id="BPVZ01000489">
    <property type="protein sequence ID" value="GKV51344.1"/>
    <property type="molecule type" value="Genomic_DNA"/>
</dbReference>
<protein>
    <recommendedName>
        <fullName evidence="8">C2H2-type domain-containing protein</fullName>
    </recommendedName>
</protein>
<feature type="domain" description="C2H2-type" evidence="8">
    <location>
        <begin position="36"/>
        <end position="63"/>
    </location>
</feature>
<evidence type="ECO:0000313" key="10">
    <source>
        <dbReference type="Proteomes" id="UP001054252"/>
    </source>
</evidence>
<evidence type="ECO:0000256" key="5">
    <source>
        <dbReference type="ARBA" id="ARBA00023242"/>
    </source>
</evidence>
<keyword evidence="2" id="KW-0479">Metal-binding</keyword>
<dbReference type="Proteomes" id="UP001054252">
    <property type="component" value="Unassembled WGS sequence"/>
</dbReference>
<name>A0AAV5MQC4_9ROSI</name>
<evidence type="ECO:0000313" key="9">
    <source>
        <dbReference type="EMBL" id="GKV51344.1"/>
    </source>
</evidence>
<evidence type="ECO:0000256" key="4">
    <source>
        <dbReference type="ARBA" id="ARBA00022833"/>
    </source>
</evidence>
<accession>A0AAV5MQC4</accession>
<dbReference type="PROSITE" id="PS00028">
    <property type="entry name" value="ZINC_FINGER_C2H2_1"/>
    <property type="match status" value="1"/>
</dbReference>
<evidence type="ECO:0000256" key="7">
    <source>
        <dbReference type="SAM" id="MobiDB-lite"/>
    </source>
</evidence>
<dbReference type="InterPro" id="IPR013087">
    <property type="entry name" value="Znf_C2H2_type"/>
</dbReference>
<comment type="caution">
    <text evidence="9">The sequence shown here is derived from an EMBL/GenBank/DDBJ whole genome shotgun (WGS) entry which is preliminary data.</text>
</comment>
<feature type="region of interest" description="Disordered" evidence="7">
    <location>
        <begin position="1"/>
        <end position="32"/>
    </location>
</feature>
<dbReference type="PANTHER" id="PTHR47287:SF15">
    <property type="entry name" value="ZINC FINGER PROTEIN 3-LIKE"/>
    <property type="match status" value="1"/>
</dbReference>
<evidence type="ECO:0000259" key="8">
    <source>
        <dbReference type="PROSITE" id="PS50157"/>
    </source>
</evidence>
<evidence type="ECO:0000256" key="1">
    <source>
        <dbReference type="ARBA" id="ARBA00004123"/>
    </source>
</evidence>